<dbReference type="STRING" id="7159.Q17P63"/>
<keyword evidence="2 3" id="KW-0040">ANK repeat</keyword>
<reference evidence="4" key="3">
    <citation type="submission" date="2012-09" db="EMBL/GenBank/DDBJ databases">
        <authorList>
            <consortium name="VectorBase"/>
        </authorList>
    </citation>
    <scope>NUCLEOTIDE SEQUENCE</scope>
    <source>
        <strain evidence="4">Liverpool</strain>
    </source>
</reference>
<name>Q17P63_AEDAE</name>
<reference evidence="4" key="1">
    <citation type="submission" date="2005-10" db="EMBL/GenBank/DDBJ databases">
        <authorList>
            <person name="Loftus B.J."/>
            <person name="Nene V.M."/>
            <person name="Hannick L.I."/>
            <person name="Bidwell S."/>
            <person name="Haas B."/>
            <person name="Amedeo P."/>
            <person name="Orvis J."/>
            <person name="Wortman J.R."/>
            <person name="White O.R."/>
            <person name="Salzberg S."/>
            <person name="Shumway M."/>
            <person name="Koo H."/>
            <person name="Zhao Y."/>
            <person name="Holmes M."/>
            <person name="Miller J."/>
            <person name="Schatz M."/>
            <person name="Pop M."/>
            <person name="Pai G."/>
            <person name="Utterback T."/>
            <person name="Rogers Y.-H."/>
            <person name="Kravitz S."/>
            <person name="Fraser C.M."/>
        </authorList>
    </citation>
    <scope>NUCLEOTIDE SEQUENCE</scope>
    <source>
        <strain evidence="4">Liverpool</strain>
    </source>
</reference>
<feature type="repeat" description="ANK" evidence="3">
    <location>
        <begin position="281"/>
        <end position="313"/>
    </location>
</feature>
<proteinExistence type="predicted"/>
<dbReference type="InterPro" id="IPR002110">
    <property type="entry name" value="Ankyrin_rpt"/>
</dbReference>
<dbReference type="PhylomeDB" id="Q17P63"/>
<dbReference type="HOGENOM" id="CLU_000134_18_0_1"/>
<dbReference type="SMART" id="SM00248">
    <property type="entry name" value="ANK"/>
    <property type="match status" value="9"/>
</dbReference>
<evidence type="ECO:0000256" key="1">
    <source>
        <dbReference type="ARBA" id="ARBA00022737"/>
    </source>
</evidence>
<dbReference type="PaxDb" id="7159-AAEL000447-PA"/>
<dbReference type="InterPro" id="IPR036770">
    <property type="entry name" value="Ankyrin_rpt-contain_sf"/>
</dbReference>
<dbReference type="EMBL" id="CH477193">
    <property type="protein sequence ID" value="EAT48570.1"/>
    <property type="molecule type" value="Genomic_DNA"/>
</dbReference>
<sequence>MVSHVYNVDPLLYAIHGDHRDLLDLFLKSGFDRSMLKDSTWLHIAALKNLHYLAKVMLDELKTNVDCIDDYGRTPLYYAVTIPQKETAKLLLERGANVNFQDATKRTPLQTALEFNNKEMVQLLLEHHADIGLLQEFRYLNDNEHSVQHYLVERGLTEMLTLILSEIDVMHVDKHGMTPLHYAAGCNQLEMIELLVSAGAEVDCFDVHKTTPLMRAISKNHLEAYHKLVSLGANVDLARQFRNNNFDGESILHIAAEKNRIEAMKFLVEELKCDVDCIDKNGNTPLHYALQKGCFEVVKYLLGKNANLHFKNNNDQSALQLLEEADFDFKSTET</sequence>
<evidence type="ECO:0000313" key="4">
    <source>
        <dbReference type="EMBL" id="EAT48570.1"/>
    </source>
</evidence>
<gene>
    <name evidence="4" type="ORF">AaeL_AAEL000447</name>
</gene>
<evidence type="ECO:0000313" key="5">
    <source>
        <dbReference type="Proteomes" id="UP000682892"/>
    </source>
</evidence>
<organism evidence="4 5">
    <name type="scientific">Aedes aegypti</name>
    <name type="common">Yellowfever mosquito</name>
    <name type="synonym">Culex aegypti</name>
    <dbReference type="NCBI Taxonomy" id="7159"/>
    <lineage>
        <taxon>Eukaryota</taxon>
        <taxon>Metazoa</taxon>
        <taxon>Ecdysozoa</taxon>
        <taxon>Arthropoda</taxon>
        <taxon>Hexapoda</taxon>
        <taxon>Insecta</taxon>
        <taxon>Pterygota</taxon>
        <taxon>Neoptera</taxon>
        <taxon>Endopterygota</taxon>
        <taxon>Diptera</taxon>
        <taxon>Nematocera</taxon>
        <taxon>Culicoidea</taxon>
        <taxon>Culicidae</taxon>
        <taxon>Culicinae</taxon>
        <taxon>Aedini</taxon>
        <taxon>Aedes</taxon>
        <taxon>Stegomyia</taxon>
    </lineage>
</organism>
<feature type="repeat" description="ANK" evidence="3">
    <location>
        <begin position="71"/>
        <end position="103"/>
    </location>
</feature>
<dbReference type="Gene3D" id="1.25.40.20">
    <property type="entry name" value="Ankyrin repeat-containing domain"/>
    <property type="match status" value="3"/>
</dbReference>
<dbReference type="SUPFAM" id="SSF48403">
    <property type="entry name" value="Ankyrin repeat"/>
    <property type="match status" value="1"/>
</dbReference>
<feature type="repeat" description="ANK" evidence="3">
    <location>
        <begin position="208"/>
        <end position="240"/>
    </location>
</feature>
<reference evidence="4" key="2">
    <citation type="journal article" date="2007" name="Science">
        <title>Genome sequence of Aedes aegypti, a major arbovirus vector.</title>
        <authorList>
            <person name="Nene V."/>
            <person name="Wortman J.R."/>
            <person name="Lawson D."/>
            <person name="Haas B."/>
            <person name="Kodira C."/>
            <person name="Tu Z.J."/>
            <person name="Loftus B."/>
            <person name="Xi Z."/>
            <person name="Megy K."/>
            <person name="Grabherr M."/>
            <person name="Ren Q."/>
            <person name="Zdobnov E.M."/>
            <person name="Lobo N.F."/>
            <person name="Campbell K.S."/>
            <person name="Brown S.E."/>
            <person name="Bonaldo M.F."/>
            <person name="Zhu J."/>
            <person name="Sinkins S.P."/>
            <person name="Hogenkamp D.G."/>
            <person name="Amedeo P."/>
            <person name="Arensburger P."/>
            <person name="Atkinson P.W."/>
            <person name="Bidwell S."/>
            <person name="Biedler J."/>
            <person name="Birney E."/>
            <person name="Bruggner R.V."/>
            <person name="Costas J."/>
            <person name="Coy M.R."/>
            <person name="Crabtree J."/>
            <person name="Crawford M."/>
            <person name="Debruyn B."/>
            <person name="Decaprio D."/>
            <person name="Eiglmeier K."/>
            <person name="Eisenstadt E."/>
            <person name="El-Dorry H."/>
            <person name="Gelbart W.M."/>
            <person name="Gomes S.L."/>
            <person name="Hammond M."/>
            <person name="Hannick L.I."/>
            <person name="Hogan J.R."/>
            <person name="Holmes M.H."/>
            <person name="Jaffe D."/>
            <person name="Johnston J.S."/>
            <person name="Kennedy R.C."/>
            <person name="Koo H."/>
            <person name="Kravitz S."/>
            <person name="Kriventseva E.V."/>
            <person name="Kulp D."/>
            <person name="Labutti K."/>
            <person name="Lee E."/>
            <person name="Li S."/>
            <person name="Lovin D.D."/>
            <person name="Mao C."/>
            <person name="Mauceli E."/>
            <person name="Menck C.F."/>
            <person name="Miller J.R."/>
            <person name="Montgomery P."/>
            <person name="Mori A."/>
            <person name="Nascimento A.L."/>
            <person name="Naveira H.F."/>
            <person name="Nusbaum C."/>
            <person name="O'leary S."/>
            <person name="Orvis J."/>
            <person name="Pertea M."/>
            <person name="Quesneville H."/>
            <person name="Reidenbach K.R."/>
            <person name="Rogers Y.H."/>
            <person name="Roth C.W."/>
            <person name="Schneider J.R."/>
            <person name="Schatz M."/>
            <person name="Shumway M."/>
            <person name="Stanke M."/>
            <person name="Stinson E.O."/>
            <person name="Tubio J.M."/>
            <person name="Vanzee J.P."/>
            <person name="Verjovski-Almeida S."/>
            <person name="Werner D."/>
            <person name="White O."/>
            <person name="Wyder S."/>
            <person name="Zeng Q."/>
            <person name="Zhao Q."/>
            <person name="Zhao Y."/>
            <person name="Hill C.A."/>
            <person name="Raikhel A.S."/>
            <person name="Soares M.B."/>
            <person name="Knudson D.L."/>
            <person name="Lee N.H."/>
            <person name="Galagan J."/>
            <person name="Salzberg S.L."/>
            <person name="Paulsen I.T."/>
            <person name="Dimopoulos G."/>
            <person name="Collins F.H."/>
            <person name="Birren B."/>
            <person name="Fraser-Liggett C.M."/>
            <person name="Severson D.W."/>
        </authorList>
    </citation>
    <scope>NUCLEOTIDE SEQUENCE [LARGE SCALE GENOMIC DNA]</scope>
    <source>
        <strain evidence="4">Liverpool</strain>
    </source>
</reference>
<feature type="repeat" description="ANK" evidence="3">
    <location>
        <begin position="247"/>
        <end position="269"/>
    </location>
</feature>
<dbReference type="PANTHER" id="PTHR24198:SF165">
    <property type="entry name" value="ANKYRIN REPEAT-CONTAINING PROTEIN-RELATED"/>
    <property type="match status" value="1"/>
</dbReference>
<dbReference type="VEuPathDB" id="VectorBase:AAEL002353"/>
<dbReference type="PROSITE" id="PS50088">
    <property type="entry name" value="ANK_REPEAT"/>
    <property type="match status" value="6"/>
</dbReference>
<dbReference type="Proteomes" id="UP000682892">
    <property type="component" value="Unassembled WGS sequence"/>
</dbReference>
<protein>
    <submittedName>
        <fullName evidence="4">AAEL000447-PA</fullName>
    </submittedName>
</protein>
<accession>Q17P63</accession>
<dbReference type="OMA" id="RMSDINT"/>
<evidence type="ECO:0000256" key="2">
    <source>
        <dbReference type="ARBA" id="ARBA00023043"/>
    </source>
</evidence>
<feature type="repeat" description="ANK" evidence="3">
    <location>
        <begin position="104"/>
        <end position="136"/>
    </location>
</feature>
<dbReference type="AlphaFoldDB" id="Q17P63"/>
<dbReference type="eggNOG" id="KOG4177">
    <property type="taxonomic scope" value="Eukaryota"/>
</dbReference>
<keyword evidence="1" id="KW-0677">Repeat</keyword>
<evidence type="ECO:0000256" key="3">
    <source>
        <dbReference type="PROSITE-ProRule" id="PRU00023"/>
    </source>
</evidence>
<feature type="repeat" description="ANK" evidence="3">
    <location>
        <begin position="175"/>
        <end position="207"/>
    </location>
</feature>
<dbReference type="Pfam" id="PF12796">
    <property type="entry name" value="Ank_2"/>
    <property type="match status" value="3"/>
</dbReference>
<dbReference type="PROSITE" id="PS50297">
    <property type="entry name" value="ANK_REP_REGION"/>
    <property type="match status" value="5"/>
</dbReference>
<dbReference type="PANTHER" id="PTHR24198">
    <property type="entry name" value="ANKYRIN REPEAT AND PROTEIN KINASE DOMAIN-CONTAINING PROTEIN"/>
    <property type="match status" value="1"/>
</dbReference>